<name>A0AA88QLX3_9ASTE</name>
<dbReference type="PANTHER" id="PTHR23355">
    <property type="entry name" value="RIBONUCLEASE"/>
    <property type="match status" value="1"/>
</dbReference>
<dbReference type="EMBL" id="JAVXUO010002530">
    <property type="protein sequence ID" value="KAK2972363.1"/>
    <property type="molecule type" value="Genomic_DNA"/>
</dbReference>
<dbReference type="InterPro" id="IPR012340">
    <property type="entry name" value="NA-bd_OB-fold"/>
</dbReference>
<dbReference type="GO" id="GO:0003723">
    <property type="term" value="F:RNA binding"/>
    <property type="evidence" value="ECO:0007669"/>
    <property type="project" value="InterPro"/>
</dbReference>
<proteinExistence type="predicted"/>
<accession>A0AA88QLX3</accession>
<dbReference type="Proteomes" id="UP001187471">
    <property type="component" value="Unassembled WGS sequence"/>
</dbReference>
<evidence type="ECO:0000313" key="2">
    <source>
        <dbReference type="EMBL" id="KAK2972363.1"/>
    </source>
</evidence>
<gene>
    <name evidence="2" type="ORF">RJ640_014421</name>
</gene>
<dbReference type="AlphaFoldDB" id="A0AA88QLX3"/>
<evidence type="ECO:0000259" key="1">
    <source>
        <dbReference type="Pfam" id="PF00773"/>
    </source>
</evidence>
<dbReference type="Pfam" id="PF00773">
    <property type="entry name" value="RNB"/>
    <property type="match status" value="1"/>
</dbReference>
<dbReference type="PANTHER" id="PTHR23355:SF42">
    <property type="entry name" value="RIBONUCLEASE II, CHLOROPLASTIC_MITOCHONDRIAL"/>
    <property type="match status" value="1"/>
</dbReference>
<dbReference type="GO" id="GO:0000175">
    <property type="term" value="F:3'-5'-RNA exonuclease activity"/>
    <property type="evidence" value="ECO:0007669"/>
    <property type="project" value="TreeGrafter"/>
</dbReference>
<sequence>MEGMSLKQGKLCNAVSVSVVLRSDGSIAEYTVCNSVTRPTYMLTYESASELLHLNLEEEVELRMLGEATGLRLQWRRKQYGVSMQHSEGCLDDIFGAIETASLETRIKVANPDDPDPSINLYVENQADPAMRLVSEMMILCGEAIATFGSDNNLPLAYRGQPQSNIDASLFFFFNVKAFLRGDSPPFSAGQLEGIASIVNMHARVAKRLFNSSLWYWLLEYLRRQPKDKRFRALILKSIKDRIAALLLVEVGFQASAWVSVGSQIGDEVELQVEELIHVMIFCLSRRLCVEHEDTPLAGLNSELSLF</sequence>
<dbReference type="SUPFAM" id="SSF50249">
    <property type="entry name" value="Nucleic acid-binding proteins"/>
    <property type="match status" value="1"/>
</dbReference>
<dbReference type="GO" id="GO:0006402">
    <property type="term" value="P:mRNA catabolic process"/>
    <property type="evidence" value="ECO:0007669"/>
    <property type="project" value="TreeGrafter"/>
</dbReference>
<dbReference type="InterPro" id="IPR050180">
    <property type="entry name" value="RNR_Ribonuclease"/>
</dbReference>
<dbReference type="GO" id="GO:0000932">
    <property type="term" value="C:P-body"/>
    <property type="evidence" value="ECO:0007669"/>
    <property type="project" value="TreeGrafter"/>
</dbReference>
<feature type="domain" description="RNB" evidence="1">
    <location>
        <begin position="3"/>
        <end position="167"/>
    </location>
</feature>
<evidence type="ECO:0000313" key="3">
    <source>
        <dbReference type="Proteomes" id="UP001187471"/>
    </source>
</evidence>
<keyword evidence="3" id="KW-1185">Reference proteome</keyword>
<organism evidence="2 3">
    <name type="scientific">Escallonia rubra</name>
    <dbReference type="NCBI Taxonomy" id="112253"/>
    <lineage>
        <taxon>Eukaryota</taxon>
        <taxon>Viridiplantae</taxon>
        <taxon>Streptophyta</taxon>
        <taxon>Embryophyta</taxon>
        <taxon>Tracheophyta</taxon>
        <taxon>Spermatophyta</taxon>
        <taxon>Magnoliopsida</taxon>
        <taxon>eudicotyledons</taxon>
        <taxon>Gunneridae</taxon>
        <taxon>Pentapetalae</taxon>
        <taxon>asterids</taxon>
        <taxon>campanulids</taxon>
        <taxon>Escalloniales</taxon>
        <taxon>Escalloniaceae</taxon>
        <taxon>Escallonia</taxon>
    </lineage>
</organism>
<reference evidence="2" key="1">
    <citation type="submission" date="2022-12" db="EMBL/GenBank/DDBJ databases">
        <title>Draft genome assemblies for two species of Escallonia (Escalloniales).</title>
        <authorList>
            <person name="Chanderbali A."/>
            <person name="Dervinis C."/>
            <person name="Anghel I."/>
            <person name="Soltis D."/>
            <person name="Soltis P."/>
            <person name="Zapata F."/>
        </authorList>
    </citation>
    <scope>NUCLEOTIDE SEQUENCE</scope>
    <source>
        <strain evidence="2">UCBG92.1500</strain>
        <tissue evidence="2">Leaf</tissue>
    </source>
</reference>
<protein>
    <recommendedName>
        <fullName evidence="1">RNB domain-containing protein</fullName>
    </recommendedName>
</protein>
<dbReference type="InterPro" id="IPR001900">
    <property type="entry name" value="RNase_II/R"/>
</dbReference>
<comment type="caution">
    <text evidence="2">The sequence shown here is derived from an EMBL/GenBank/DDBJ whole genome shotgun (WGS) entry which is preliminary data.</text>
</comment>